<dbReference type="SUPFAM" id="SSF53098">
    <property type="entry name" value="Ribonuclease H-like"/>
    <property type="match status" value="1"/>
</dbReference>
<evidence type="ECO:0000313" key="2">
    <source>
        <dbReference type="Proteomes" id="UP001219518"/>
    </source>
</evidence>
<name>A0AAE1LLC6_9NEOP</name>
<keyword evidence="2" id="KW-1185">Reference proteome</keyword>
<evidence type="ECO:0000313" key="1">
    <source>
        <dbReference type="EMBL" id="KAK3922774.1"/>
    </source>
</evidence>
<sequence length="427" mass="49238">MEELPTSLKQYMEVRWSSCYRMLESIKNAYAEVQAVLERKNAASKLDDIPLQFLTEVVDLLQPLKLETERAQHKNCVTASLPLVSYHSLRQAYSPDEDDSEPIRMMRARLHQELANVVELTDTHKIASFLDPSFRGFRNILCEAEKSEPLGQSAPFEDEVEAYLQEPLGFDFDENKQLSWWMRRLHCPAERKRAHRLATLFHFKMTSKTRGGSKQTEKVAEMERGELESLILKTVQVALKPVSDSLETLTKEIEELKVDLQQNDHRISKLEKFVENKLDELEQYGRRNNLRIFGVPEKPGEDTDDIVLQVAEKMGVELDKSVIDRSHRVGKRGSQARPIIVKFIGYGPRRTMFTNKKNLKNSKITVREDLTAYRLQVLKEAVSRYGMKQVWSRDGIIKINVGSQEPVGVKTLEYLNSITMDYPPPTK</sequence>
<organism evidence="1 2">
    <name type="scientific">Frankliniella fusca</name>
    <dbReference type="NCBI Taxonomy" id="407009"/>
    <lineage>
        <taxon>Eukaryota</taxon>
        <taxon>Metazoa</taxon>
        <taxon>Ecdysozoa</taxon>
        <taxon>Arthropoda</taxon>
        <taxon>Hexapoda</taxon>
        <taxon>Insecta</taxon>
        <taxon>Pterygota</taxon>
        <taxon>Neoptera</taxon>
        <taxon>Paraneoptera</taxon>
        <taxon>Thysanoptera</taxon>
        <taxon>Terebrantia</taxon>
        <taxon>Thripoidea</taxon>
        <taxon>Thripidae</taxon>
        <taxon>Frankliniella</taxon>
    </lineage>
</organism>
<dbReference type="Proteomes" id="UP001219518">
    <property type="component" value="Unassembled WGS sequence"/>
</dbReference>
<dbReference type="EMBL" id="JAHWGI010001108">
    <property type="protein sequence ID" value="KAK3922774.1"/>
    <property type="molecule type" value="Genomic_DNA"/>
</dbReference>
<gene>
    <name evidence="1" type="ORF">KUF71_000176</name>
</gene>
<dbReference type="Gene3D" id="3.30.70.1820">
    <property type="entry name" value="L1 transposable element, RRM domain"/>
    <property type="match status" value="1"/>
</dbReference>
<proteinExistence type="predicted"/>
<dbReference type="PANTHER" id="PTHR11505">
    <property type="entry name" value="L1 TRANSPOSABLE ELEMENT-RELATED"/>
    <property type="match status" value="1"/>
</dbReference>
<accession>A0AAE1LLC6</accession>
<reference evidence="1" key="1">
    <citation type="submission" date="2021-07" db="EMBL/GenBank/DDBJ databases">
        <authorList>
            <person name="Catto M.A."/>
            <person name="Jacobson A."/>
            <person name="Kennedy G."/>
            <person name="Labadie P."/>
            <person name="Hunt B.G."/>
            <person name="Srinivasan R."/>
        </authorList>
    </citation>
    <scope>NUCLEOTIDE SEQUENCE</scope>
    <source>
        <strain evidence="1">PL_HMW_Pooled</strain>
        <tissue evidence="1">Head</tissue>
    </source>
</reference>
<protein>
    <submittedName>
        <fullName evidence="1">Spike glycoprotein</fullName>
    </submittedName>
</protein>
<comment type="caution">
    <text evidence="1">The sequence shown here is derived from an EMBL/GenBank/DDBJ whole genome shotgun (WGS) entry which is preliminary data.</text>
</comment>
<reference evidence="1" key="2">
    <citation type="journal article" date="2023" name="BMC Genomics">
        <title>Pest status, molecular evolution, and epigenetic factors derived from the genome assembly of Frankliniella fusca, a thysanopteran phytovirus vector.</title>
        <authorList>
            <person name="Catto M.A."/>
            <person name="Labadie P.E."/>
            <person name="Jacobson A.L."/>
            <person name="Kennedy G.G."/>
            <person name="Srinivasan R."/>
            <person name="Hunt B.G."/>
        </authorList>
    </citation>
    <scope>NUCLEOTIDE SEQUENCE</scope>
    <source>
        <strain evidence="1">PL_HMW_Pooled</strain>
    </source>
</reference>
<dbReference type="InterPro" id="IPR012337">
    <property type="entry name" value="RNaseH-like_sf"/>
</dbReference>
<dbReference type="AlphaFoldDB" id="A0AAE1LLC6"/>
<dbReference type="InterPro" id="IPR004244">
    <property type="entry name" value="Transposase_22"/>
</dbReference>